<feature type="transmembrane region" description="Helical" evidence="6">
    <location>
        <begin position="220"/>
        <end position="242"/>
    </location>
</feature>
<dbReference type="GO" id="GO:0016020">
    <property type="term" value="C:membrane"/>
    <property type="evidence" value="ECO:0007669"/>
    <property type="project" value="UniProtKB-SubCell"/>
</dbReference>
<dbReference type="Proteomes" id="UP000677918">
    <property type="component" value="Unassembled WGS sequence"/>
</dbReference>
<comment type="subcellular location">
    <subcellularLocation>
        <location evidence="1">Membrane</location>
        <topology evidence="1">Multi-pass membrane protein</topology>
    </subcellularLocation>
</comment>
<dbReference type="RefSeq" id="WP_213410194.1">
    <property type="nucleotide sequence ID" value="NZ_BOVK01000006.1"/>
</dbReference>
<dbReference type="Pfam" id="PF01384">
    <property type="entry name" value="PHO4"/>
    <property type="match status" value="1"/>
</dbReference>
<proteinExistence type="predicted"/>
<dbReference type="PANTHER" id="PTHR11101:SF80">
    <property type="entry name" value="PHOSPHATE TRANSPORTER"/>
    <property type="match status" value="1"/>
</dbReference>
<evidence type="ECO:0000256" key="5">
    <source>
        <dbReference type="ARBA" id="ARBA00023136"/>
    </source>
</evidence>
<keyword evidence="3 6" id="KW-0812">Transmembrane</keyword>
<evidence type="ECO:0000313" key="8">
    <source>
        <dbReference type="Proteomes" id="UP000677918"/>
    </source>
</evidence>
<feature type="transmembrane region" description="Helical" evidence="6">
    <location>
        <begin position="196"/>
        <end position="214"/>
    </location>
</feature>
<feature type="transmembrane region" description="Helical" evidence="6">
    <location>
        <begin position="135"/>
        <end position="160"/>
    </location>
</feature>
<dbReference type="GO" id="GO:0035435">
    <property type="term" value="P:phosphate ion transmembrane transport"/>
    <property type="evidence" value="ECO:0007669"/>
    <property type="project" value="TreeGrafter"/>
</dbReference>
<dbReference type="PANTHER" id="PTHR11101">
    <property type="entry name" value="PHOSPHATE TRANSPORTER"/>
    <property type="match status" value="1"/>
</dbReference>
<accession>A0A8J4M100</accession>
<feature type="transmembrane region" description="Helical" evidence="6">
    <location>
        <begin position="80"/>
        <end position="104"/>
    </location>
</feature>
<dbReference type="InterPro" id="IPR001204">
    <property type="entry name" value="Phos_transporter"/>
</dbReference>
<evidence type="ECO:0000313" key="7">
    <source>
        <dbReference type="EMBL" id="GIQ67595.1"/>
    </source>
</evidence>
<dbReference type="AlphaFoldDB" id="A0A8J4M100"/>
<keyword evidence="5 6" id="KW-0472">Membrane</keyword>
<dbReference type="EMBL" id="BOVK01000006">
    <property type="protein sequence ID" value="GIQ67595.1"/>
    <property type="molecule type" value="Genomic_DNA"/>
</dbReference>
<keyword evidence="2" id="KW-0813">Transport</keyword>
<dbReference type="GO" id="GO:0005315">
    <property type="term" value="F:phosphate transmembrane transporter activity"/>
    <property type="evidence" value="ECO:0007669"/>
    <property type="project" value="InterPro"/>
</dbReference>
<gene>
    <name evidence="7" type="ORF">XYCOK13_04190</name>
</gene>
<feature type="transmembrane region" description="Helical" evidence="6">
    <location>
        <begin position="110"/>
        <end position="128"/>
    </location>
</feature>
<feature type="transmembrane region" description="Helical" evidence="6">
    <location>
        <begin position="7"/>
        <end position="26"/>
    </location>
</feature>
<feature type="transmembrane region" description="Helical" evidence="6">
    <location>
        <begin position="311"/>
        <end position="336"/>
    </location>
</feature>
<name>A0A8J4M100_9BACL</name>
<reference evidence="7" key="1">
    <citation type="submission" date="2021-04" db="EMBL/GenBank/DDBJ databases">
        <title>Draft genome sequence of Xylanibacillus composti strain K13.</title>
        <authorList>
            <person name="Uke A."/>
            <person name="Chhe C."/>
            <person name="Baramee S."/>
            <person name="Kosugi A."/>
        </authorList>
    </citation>
    <scope>NUCLEOTIDE SEQUENCE</scope>
    <source>
        <strain evidence="7">K13</strain>
    </source>
</reference>
<keyword evidence="4 6" id="KW-1133">Transmembrane helix</keyword>
<comment type="caution">
    <text evidence="7">The sequence shown here is derived from an EMBL/GenBank/DDBJ whole genome shotgun (WGS) entry which is preliminary data.</text>
</comment>
<organism evidence="7 8">
    <name type="scientific">Xylanibacillus composti</name>
    <dbReference type="NCBI Taxonomy" id="1572762"/>
    <lineage>
        <taxon>Bacteria</taxon>
        <taxon>Bacillati</taxon>
        <taxon>Bacillota</taxon>
        <taxon>Bacilli</taxon>
        <taxon>Bacillales</taxon>
        <taxon>Paenibacillaceae</taxon>
        <taxon>Xylanibacillus</taxon>
    </lineage>
</organism>
<evidence type="ECO:0000256" key="4">
    <source>
        <dbReference type="ARBA" id="ARBA00022989"/>
    </source>
</evidence>
<keyword evidence="8" id="KW-1185">Reference proteome</keyword>
<protein>
    <submittedName>
        <fullName evidence="7">Inorganic phosphate transporter</fullName>
    </submittedName>
</protein>
<sequence length="337" mass="34713">MLEGFSLLVIIVIIMALVFDFTNGWNDSANAIATVVGTRVLKPLPAVLLAAVLNLAGAFAFTAVAKMISQGIVDPQHITLYVVVALLAGSITWNILMTLIGMPISASHSLIGGIIGAAVAHGGFGILIMSGVQKVLIAMLVSPIIGAVLAYLIMKLLLIIVGGVQPSKVKKSFGILQLVSVSWMAFSHGSSDAQKAMGIIMMALVAGGVGGITMDDPIPFWVITSCGLAIAFGTAIGGWKVIKTLGMRLSKLEPIHGFAAETAAAMILTTVSKIGIPVSSTHTITGAIIGVGMTGRLSSVRWGIAGKIVSAWIFTLPGTALIAFLSYKLLVAIGIAG</sequence>
<evidence type="ECO:0000256" key="3">
    <source>
        <dbReference type="ARBA" id="ARBA00022692"/>
    </source>
</evidence>
<evidence type="ECO:0000256" key="2">
    <source>
        <dbReference type="ARBA" id="ARBA00022448"/>
    </source>
</evidence>
<evidence type="ECO:0000256" key="1">
    <source>
        <dbReference type="ARBA" id="ARBA00004141"/>
    </source>
</evidence>
<evidence type="ECO:0000256" key="6">
    <source>
        <dbReference type="SAM" id="Phobius"/>
    </source>
</evidence>
<feature type="transmembrane region" description="Helical" evidence="6">
    <location>
        <begin position="46"/>
        <end position="68"/>
    </location>
</feature>